<dbReference type="InterPro" id="IPR017441">
    <property type="entry name" value="Protein_kinase_ATP_BS"/>
</dbReference>
<evidence type="ECO:0000313" key="7">
    <source>
        <dbReference type="EMBL" id="CAK0881463.1"/>
    </source>
</evidence>
<evidence type="ECO:0000256" key="2">
    <source>
        <dbReference type="ARBA" id="ARBA00022840"/>
    </source>
</evidence>
<feature type="transmembrane region" description="Helical" evidence="5">
    <location>
        <begin position="122"/>
        <end position="139"/>
    </location>
</feature>
<dbReference type="InterPro" id="IPR011009">
    <property type="entry name" value="Kinase-like_dom_sf"/>
</dbReference>
<feature type="domain" description="Protein kinase" evidence="6">
    <location>
        <begin position="321"/>
        <end position="589"/>
    </location>
</feature>
<dbReference type="PANTHER" id="PTHR44329">
    <property type="entry name" value="SERINE/THREONINE-PROTEIN KINASE TNNI3K-RELATED"/>
    <property type="match status" value="1"/>
</dbReference>
<keyword evidence="5" id="KW-0812">Transmembrane</keyword>
<feature type="region of interest" description="Disordered" evidence="4">
    <location>
        <begin position="1"/>
        <end position="21"/>
    </location>
</feature>
<dbReference type="PROSITE" id="PS00107">
    <property type="entry name" value="PROTEIN_KINASE_ATP"/>
    <property type="match status" value="1"/>
</dbReference>
<dbReference type="SMART" id="SM00220">
    <property type="entry name" value="S_TKc"/>
    <property type="match status" value="1"/>
</dbReference>
<keyword evidence="5" id="KW-0472">Membrane</keyword>
<organism evidence="7 8">
    <name type="scientific">Prorocentrum cordatum</name>
    <dbReference type="NCBI Taxonomy" id="2364126"/>
    <lineage>
        <taxon>Eukaryota</taxon>
        <taxon>Sar</taxon>
        <taxon>Alveolata</taxon>
        <taxon>Dinophyceae</taxon>
        <taxon>Prorocentrales</taxon>
        <taxon>Prorocentraceae</taxon>
        <taxon>Prorocentrum</taxon>
    </lineage>
</organism>
<dbReference type="SUPFAM" id="SSF56112">
    <property type="entry name" value="Protein kinase-like (PK-like)"/>
    <property type="match status" value="1"/>
</dbReference>
<evidence type="ECO:0000259" key="6">
    <source>
        <dbReference type="PROSITE" id="PS50011"/>
    </source>
</evidence>
<feature type="region of interest" description="Disordered" evidence="4">
    <location>
        <begin position="744"/>
        <end position="789"/>
    </location>
</feature>
<protein>
    <recommendedName>
        <fullName evidence="6">Protein kinase domain-containing protein</fullName>
    </recommendedName>
</protein>
<feature type="binding site" evidence="3">
    <location>
        <position position="348"/>
    </location>
    <ligand>
        <name>ATP</name>
        <dbReference type="ChEBI" id="CHEBI:30616"/>
    </ligand>
</feature>
<evidence type="ECO:0000256" key="4">
    <source>
        <dbReference type="SAM" id="MobiDB-lite"/>
    </source>
</evidence>
<name>A0ABN9W5W6_9DINO</name>
<reference evidence="7" key="1">
    <citation type="submission" date="2023-10" db="EMBL/GenBank/DDBJ databases">
        <authorList>
            <person name="Chen Y."/>
            <person name="Shah S."/>
            <person name="Dougan E. K."/>
            <person name="Thang M."/>
            <person name="Chan C."/>
        </authorList>
    </citation>
    <scope>NUCLEOTIDE SEQUENCE [LARGE SCALE GENOMIC DNA]</scope>
</reference>
<dbReference type="InterPro" id="IPR000719">
    <property type="entry name" value="Prot_kinase_dom"/>
</dbReference>
<accession>A0ABN9W5W6</accession>
<feature type="transmembrane region" description="Helical" evidence="5">
    <location>
        <begin position="87"/>
        <end position="110"/>
    </location>
</feature>
<evidence type="ECO:0000256" key="5">
    <source>
        <dbReference type="SAM" id="Phobius"/>
    </source>
</evidence>
<gene>
    <name evidence="7" type="ORF">PCOR1329_LOCUS64298</name>
</gene>
<dbReference type="Gene3D" id="1.10.510.10">
    <property type="entry name" value="Transferase(Phosphotransferase) domain 1"/>
    <property type="match status" value="1"/>
</dbReference>
<keyword evidence="1 3" id="KW-0547">Nucleotide-binding</keyword>
<comment type="caution">
    <text evidence="7">The sequence shown here is derived from an EMBL/GenBank/DDBJ whole genome shotgun (WGS) entry which is preliminary data.</text>
</comment>
<evidence type="ECO:0000313" key="8">
    <source>
        <dbReference type="Proteomes" id="UP001189429"/>
    </source>
</evidence>
<proteinExistence type="predicted"/>
<dbReference type="PROSITE" id="PS00108">
    <property type="entry name" value="PROTEIN_KINASE_ST"/>
    <property type="match status" value="1"/>
</dbReference>
<dbReference type="Gene3D" id="3.30.200.20">
    <property type="entry name" value="Phosphorylase Kinase, domain 1"/>
    <property type="match status" value="1"/>
</dbReference>
<evidence type="ECO:0000256" key="1">
    <source>
        <dbReference type="ARBA" id="ARBA00022741"/>
    </source>
</evidence>
<dbReference type="Proteomes" id="UP001189429">
    <property type="component" value="Unassembled WGS sequence"/>
</dbReference>
<sequence>MWPLSAVGGEGDLPPSGDDPELPVTINRLTLRFRDGGVERGFLKYRAPSLRLHFRRLLALVALVASAALVHGRGWDRDVFDTDEKRQVVLLISSMVASVVVCSVALIALTSVMERVFVQSHLALEVVVVVSAVLILVAHTFALPWYAASALGINHAALGTSFGPFTDTRMVLGRRIAVSSSHLALPVRYHLLVIVEIAALLCYVIPTWALGGPEIDSALLTLIFLTFLIGMAAYGKRSTEYQERTQFLGLIREKSLRFQSEFELSQHVSYTSKPKGPSEVDSRPSTTETGRAFMLTSSSVLELVPAGQREQWLISEKELSFDMQHSIGEGSYGTVYSGLCQGHPVAIKVPKVQVHGVTSTSQVTQLCNELRILRKLRHPNIVFFFGACISEQQVALVLELMTGCTLRHFIQLPVRQSGKQSSGAGALEPPAEVQRAHVIVGSSSALRYLHSRAPQVVHGDLKCSNVFVERTCCPRSLPTAKLLDFGLSRALTMRAKPLGGTLRWVAPEVLRGSSPDTAADMFSFGCLISFIITGRLPGSEVCPAHPQTDWSARGWLAQACEPLVAECCGTDASRRPRAQQVHEQANVWLEALLQRGEQLAGSPAGAGGGHAPGPPADAAALRASRLSDVAGRAAQEMRLVVPSCRRTPAATVDGMMCDLLLCCNFEIPVQVCCPFHAALAKLARAIAKRVDGPCKPWSTGGTSCRQCARCGLLCWSESRDFDEGVSCNFCGSVNWELDAGGNNSLPSIPEASAKDEMEATPQPQARANDRVETTPRSQASDGTACGLAI</sequence>
<dbReference type="EMBL" id="CAUYUJ010018189">
    <property type="protein sequence ID" value="CAK0881463.1"/>
    <property type="molecule type" value="Genomic_DNA"/>
</dbReference>
<feature type="transmembrane region" description="Helical" evidence="5">
    <location>
        <begin position="215"/>
        <end position="234"/>
    </location>
</feature>
<feature type="transmembrane region" description="Helical" evidence="5">
    <location>
        <begin position="57"/>
        <end position="75"/>
    </location>
</feature>
<keyword evidence="5" id="KW-1133">Transmembrane helix</keyword>
<dbReference type="PROSITE" id="PS50011">
    <property type="entry name" value="PROTEIN_KINASE_DOM"/>
    <property type="match status" value="1"/>
</dbReference>
<evidence type="ECO:0000256" key="3">
    <source>
        <dbReference type="PROSITE-ProRule" id="PRU10141"/>
    </source>
</evidence>
<keyword evidence="2 3" id="KW-0067">ATP-binding</keyword>
<feature type="transmembrane region" description="Helical" evidence="5">
    <location>
        <begin position="187"/>
        <end position="209"/>
    </location>
</feature>
<dbReference type="Pfam" id="PF00069">
    <property type="entry name" value="Pkinase"/>
    <property type="match status" value="1"/>
</dbReference>
<dbReference type="InterPro" id="IPR008271">
    <property type="entry name" value="Ser/Thr_kinase_AS"/>
</dbReference>
<dbReference type="InterPro" id="IPR051681">
    <property type="entry name" value="Ser/Thr_Kinases-Pseudokinases"/>
</dbReference>
<keyword evidence="8" id="KW-1185">Reference proteome</keyword>